<dbReference type="EMBL" id="LXWN01000002">
    <property type="protein sequence ID" value="PTL87211.1"/>
    <property type="molecule type" value="Genomic_DNA"/>
</dbReference>
<dbReference type="HOGENOM" id="CLU_2783845_0_0_2"/>
<evidence type="ECO:0000313" key="2">
    <source>
        <dbReference type="EMBL" id="PTL87211.1"/>
    </source>
</evidence>
<reference evidence="2" key="2">
    <citation type="submission" date="2016-05" db="EMBL/GenBank/DDBJ databases">
        <authorList>
            <person name="Lavstsen T."/>
            <person name="Jespersen J.S."/>
        </authorList>
    </citation>
    <scope>NUCLEOTIDE SEQUENCE [LARGE SCALE GENOMIC DNA]</scope>
    <source>
        <strain evidence="2">U25</strain>
    </source>
</reference>
<reference evidence="2 4" key="3">
    <citation type="submission" date="2018-04" db="EMBL/GenBank/DDBJ databases">
        <title>Transcriptomics of ammonia oxidizing archaea.</title>
        <authorList>
            <person name="Carini P."/>
        </authorList>
    </citation>
    <scope>NUCLEOTIDE SEQUENCE [LARGE SCALE GENOMIC DNA]</scope>
    <source>
        <strain evidence="2 4">U25</strain>
    </source>
</reference>
<dbReference type="Proteomes" id="UP000030944">
    <property type="component" value="Chromosome"/>
</dbReference>
<accession>A0A0A7V101</accession>
<keyword evidence="4" id="KW-1185">Reference proteome</keyword>
<dbReference type="EMBL" id="CP007026">
    <property type="protein sequence ID" value="AJA92697.1"/>
    <property type="molecule type" value="Genomic_DNA"/>
</dbReference>
<evidence type="ECO:0000313" key="1">
    <source>
        <dbReference type="EMBL" id="AJA92697.1"/>
    </source>
</evidence>
<proteinExistence type="predicted"/>
<name>A0A0A7V101_9ARCH</name>
<dbReference type="STRING" id="1410606.T478_1409"/>
<organism evidence="1 3">
    <name type="scientific">Candidatus Nitrosopelagicus brevis</name>
    <dbReference type="NCBI Taxonomy" id="1410606"/>
    <lineage>
        <taxon>Archaea</taxon>
        <taxon>Nitrososphaerota</taxon>
    </lineage>
</organism>
<dbReference type="GeneID" id="24817280"/>
<evidence type="ECO:0000313" key="4">
    <source>
        <dbReference type="Proteomes" id="UP000241022"/>
    </source>
</evidence>
<evidence type="ECO:0000313" key="3">
    <source>
        <dbReference type="Proteomes" id="UP000030944"/>
    </source>
</evidence>
<gene>
    <name evidence="2" type="ORF">A7X95_04665</name>
    <name evidence="1" type="ORF">T478_1409</name>
</gene>
<dbReference type="KEGG" id="nbv:T478_1409"/>
<sequence length="68" mass="8015">MQEDSANDLKMLQEWFETNRIRETGIVENVQKQPASPERDEMLEICKGNIEEFTMMIQLVASIIEREK</sequence>
<dbReference type="RefSeq" id="WP_048106400.1">
    <property type="nucleotide sequence ID" value="NZ_CP007026.1"/>
</dbReference>
<dbReference type="AlphaFoldDB" id="A0A0A7V101"/>
<dbReference type="Proteomes" id="UP000241022">
    <property type="component" value="Unassembled WGS sequence"/>
</dbReference>
<reference evidence="1 3" key="1">
    <citation type="journal article" date="2015" name="Proc. Natl. Acad. Sci. U.S.A.">
        <title>Genomic and proteomic characterization of "Candidatus Nitrosopelagicus brevis": An ammonia-oxidizing archaeon from the open ocean.</title>
        <authorList>
            <person name="Santoro A.E."/>
            <person name="Dupont C.L."/>
            <person name="Richter R.A."/>
            <person name="Craig M.T."/>
            <person name="Carini P."/>
            <person name="McIlvin M.R."/>
            <person name="Yang Y."/>
            <person name="Orsi W.D."/>
            <person name="Moran D.M."/>
            <person name="Saito M.A."/>
        </authorList>
    </citation>
    <scope>NUCLEOTIDE SEQUENCE [LARGE SCALE GENOMIC DNA]</scope>
    <source>
        <strain evidence="1">CN25</strain>
        <strain evidence="3">V2</strain>
    </source>
</reference>
<protein>
    <submittedName>
        <fullName evidence="1">Uncharacterized protein</fullName>
    </submittedName>
</protein>